<dbReference type="AlphaFoldDB" id="A0A840NAI8"/>
<gene>
    <name evidence="1" type="ORF">BJ969_000233</name>
</gene>
<evidence type="ECO:0000313" key="2">
    <source>
        <dbReference type="Proteomes" id="UP000580474"/>
    </source>
</evidence>
<reference evidence="1 2" key="1">
    <citation type="submission" date="2020-08" db="EMBL/GenBank/DDBJ databases">
        <title>Sequencing the genomes of 1000 actinobacteria strains.</title>
        <authorList>
            <person name="Klenk H.-P."/>
        </authorList>
    </citation>
    <scope>NUCLEOTIDE SEQUENCE [LARGE SCALE GENOMIC DNA]</scope>
    <source>
        <strain evidence="1 2">DSM 45582</strain>
    </source>
</reference>
<keyword evidence="2" id="KW-1185">Reference proteome</keyword>
<sequence>MTDVDLWDGLAVRPGLCRECRHPSLNRTRHGVTYMRCTRAGWDERIPRYPGLPVAECVGFERRARP</sequence>
<comment type="caution">
    <text evidence="1">The sequence shown here is derived from an EMBL/GenBank/DDBJ whole genome shotgun (WGS) entry which is preliminary data.</text>
</comment>
<organism evidence="1 2">
    <name type="scientific">Saccharopolyspora gloriosae</name>
    <dbReference type="NCBI Taxonomy" id="455344"/>
    <lineage>
        <taxon>Bacteria</taxon>
        <taxon>Bacillati</taxon>
        <taxon>Actinomycetota</taxon>
        <taxon>Actinomycetes</taxon>
        <taxon>Pseudonocardiales</taxon>
        <taxon>Pseudonocardiaceae</taxon>
        <taxon>Saccharopolyspora</taxon>
    </lineage>
</organism>
<protein>
    <submittedName>
        <fullName evidence="1">Uncharacterized protein</fullName>
    </submittedName>
</protein>
<name>A0A840NAI8_9PSEU</name>
<dbReference type="Proteomes" id="UP000580474">
    <property type="component" value="Unassembled WGS sequence"/>
</dbReference>
<evidence type="ECO:0000313" key="1">
    <source>
        <dbReference type="EMBL" id="MBB5067145.1"/>
    </source>
</evidence>
<dbReference type="EMBL" id="JACHIV010000001">
    <property type="protein sequence ID" value="MBB5067145.1"/>
    <property type="molecule type" value="Genomic_DNA"/>
</dbReference>
<accession>A0A840NAI8</accession>
<proteinExistence type="predicted"/>